<dbReference type="GO" id="GO:0005634">
    <property type="term" value="C:nucleus"/>
    <property type="evidence" value="ECO:0007669"/>
    <property type="project" value="TreeGrafter"/>
</dbReference>
<dbReference type="PANTHER" id="PTHR16291:SF0">
    <property type="entry name" value="NUCLEAR CAP-BINDING PROTEIN SUBUNIT 3"/>
    <property type="match status" value="1"/>
</dbReference>
<dbReference type="PANTHER" id="PTHR16291">
    <property type="entry name" value="NUCLEAR CAP-BINDING PROTEIN SUBUNIT 3"/>
    <property type="match status" value="1"/>
</dbReference>
<sequence length="437" mass="47707">MSFAGGLPYESTPPPEDPSTSGAGPGPAVAAMDQPLTDDPLDRPLDDYRPPVPDHGKVYLLEDSPAIIHVDAEAKIRGDPRIAALAEQLDEQDPTSWLEDVTRAAPSPVRSTALFVRSDLIKHLSTSKVFSWCTSLGASVMGIEWLNDTTLNLVFSTSADALLALSLLSKAGFDPSAGDDPLEERSAHSIPISLLPQAPLDPSESQAGAELLAPSSGASEENGIRRKGRGNFSSGAGSRAFGEMESERLAPVERENEWNLAEGVDPHARITIRFATEADKKFRAQAKESQWYAKHGRQAGKEIASSSREFTRRRANDEPISWEGRGSGEGSEFARRIGRERREQYPRRDDRDRNGNGNGKDLDLELERMARRRGAGAGEGEEGGAEGGMDVDMDMDVDREERRYGARDRRGGQRERRGKEDLDKELDDMFAARAPAA</sequence>
<feature type="compositionally biased region" description="Basic and acidic residues" evidence="1">
    <location>
        <begin position="332"/>
        <end position="369"/>
    </location>
</feature>
<evidence type="ECO:0000313" key="3">
    <source>
        <dbReference type="Proteomes" id="UP000279259"/>
    </source>
</evidence>
<dbReference type="OrthoDB" id="422106at2759"/>
<name>A0A427YPG9_9TREE</name>
<dbReference type="GO" id="GO:0003729">
    <property type="term" value="F:mRNA binding"/>
    <property type="evidence" value="ECO:0007669"/>
    <property type="project" value="InterPro"/>
</dbReference>
<keyword evidence="3" id="KW-1185">Reference proteome</keyword>
<evidence type="ECO:0000256" key="1">
    <source>
        <dbReference type="SAM" id="MobiDB-lite"/>
    </source>
</evidence>
<dbReference type="GO" id="GO:0000340">
    <property type="term" value="F:RNA 7-methylguanosine cap binding"/>
    <property type="evidence" value="ECO:0007669"/>
    <property type="project" value="InterPro"/>
</dbReference>
<comment type="caution">
    <text evidence="2">The sequence shown here is derived from an EMBL/GenBank/DDBJ whole genome shotgun (WGS) entry which is preliminary data.</text>
</comment>
<feature type="compositionally biased region" description="Acidic residues" evidence="1">
    <location>
        <begin position="379"/>
        <end position="398"/>
    </location>
</feature>
<feature type="region of interest" description="Disordered" evidence="1">
    <location>
        <begin position="1"/>
        <end position="48"/>
    </location>
</feature>
<gene>
    <name evidence="2" type="ORF">EHS25_008417</name>
</gene>
<dbReference type="EMBL" id="RSCD01000005">
    <property type="protein sequence ID" value="RSH92969.1"/>
    <property type="molecule type" value="Genomic_DNA"/>
</dbReference>
<dbReference type="AlphaFoldDB" id="A0A427YPG9"/>
<proteinExistence type="predicted"/>
<feature type="compositionally biased region" description="Basic and acidic residues" evidence="1">
    <location>
        <begin position="399"/>
        <end position="422"/>
    </location>
</feature>
<feature type="region of interest" description="Disordered" evidence="1">
    <location>
        <begin position="195"/>
        <end position="250"/>
    </location>
</feature>
<dbReference type="Pfam" id="PF10309">
    <property type="entry name" value="NCBP3"/>
    <property type="match status" value="1"/>
</dbReference>
<evidence type="ECO:0000313" key="2">
    <source>
        <dbReference type="EMBL" id="RSH92969.1"/>
    </source>
</evidence>
<protein>
    <submittedName>
        <fullName evidence="2">Uncharacterized protein</fullName>
    </submittedName>
</protein>
<organism evidence="2 3">
    <name type="scientific">Saitozyma podzolica</name>
    <dbReference type="NCBI Taxonomy" id="1890683"/>
    <lineage>
        <taxon>Eukaryota</taxon>
        <taxon>Fungi</taxon>
        <taxon>Dikarya</taxon>
        <taxon>Basidiomycota</taxon>
        <taxon>Agaricomycotina</taxon>
        <taxon>Tremellomycetes</taxon>
        <taxon>Tremellales</taxon>
        <taxon>Trimorphomycetaceae</taxon>
        <taxon>Saitozyma</taxon>
    </lineage>
</organism>
<feature type="region of interest" description="Disordered" evidence="1">
    <location>
        <begin position="291"/>
        <end position="437"/>
    </location>
</feature>
<dbReference type="Proteomes" id="UP000279259">
    <property type="component" value="Unassembled WGS sequence"/>
</dbReference>
<accession>A0A427YPG9</accession>
<dbReference type="InterPro" id="IPR019416">
    <property type="entry name" value="NCBP3"/>
</dbReference>
<reference evidence="2 3" key="1">
    <citation type="submission" date="2018-11" db="EMBL/GenBank/DDBJ databases">
        <title>Genome sequence of Saitozyma podzolica DSM 27192.</title>
        <authorList>
            <person name="Aliyu H."/>
            <person name="Gorte O."/>
            <person name="Ochsenreither K."/>
        </authorList>
    </citation>
    <scope>NUCLEOTIDE SEQUENCE [LARGE SCALE GENOMIC DNA]</scope>
    <source>
        <strain evidence="2 3">DSM 27192</strain>
    </source>
</reference>
<dbReference type="STRING" id="1890683.A0A427YPG9"/>